<feature type="domain" description="NYN" evidence="2">
    <location>
        <begin position="724"/>
        <end position="873"/>
    </location>
</feature>
<feature type="compositionally biased region" description="Polar residues" evidence="1">
    <location>
        <begin position="438"/>
        <end position="481"/>
    </location>
</feature>
<evidence type="ECO:0000259" key="2">
    <source>
        <dbReference type="Pfam" id="PF01936"/>
    </source>
</evidence>
<feature type="region of interest" description="Disordered" evidence="1">
    <location>
        <begin position="180"/>
        <end position="207"/>
    </location>
</feature>
<dbReference type="EMBL" id="BNJK01000001">
    <property type="protein sequence ID" value="GHO93737.1"/>
    <property type="molecule type" value="Genomic_DNA"/>
</dbReference>
<evidence type="ECO:0000256" key="1">
    <source>
        <dbReference type="SAM" id="MobiDB-lite"/>
    </source>
</evidence>
<sequence length="881" mass="93538">MTTQHTQQEHDDVDATVVQHPSTPEASADSIASETTTPTEAEEQVSTSSTEPVASIPEVTPEASDETAAPTPSSVEEPVQSAETAPVEESEGGKEEQPPSAEASVEEETSTPEAPVTEAVHVEFPYQDVLSFTKESENEVRPFTAFIEEFRLAEEQARRQVSLPETPMEVANLLPSVNDLSAPAQQEASTQETPVPAAEGTAPTEEEVVVVESSVSELTAEAMKALTAVLGEMQTEVLEEPNAESSEEPKAEVPVESKEGEAKVEVPVEPVAEAKAEAETPVTPAVETGEPQQLAAPAEPEKVEATSSETPAVESSVPTPPAPERAVSPLLRPASPRVRSSRHARHLREEPVVEAPAEKPARSTEGQTPAVTKAGQSAASEPTATPLVEQVGQQTAPAEPPAPPRPARRYRFDRPAASNNGTAPAASTRSEENKETLSRSSSTVASEQTAEPTTKVANKSVQAEQPVSKQQESPAQETQSAAAPETGRRRSHDRQKETAAATPATPPVVEPVNPVVEPAPMQLEEIAPEDLPPLEYAELQKTSTTRRRRRHRSSAGNGNGSTAAAAPAETPTAPTPTTSPLGEAPVVPSTPPPAPSQPAASATANGAAGYSIVSGYTVSQMNQGNDTTGPFMGPDPSPARGSVLSRDGRTVNRAETQRTPTPLYPGRSHGHEGGLTTAAFNQLTNSLVQALQNQTDRMVAELRRTNAAPTNVSVSLPPFPSTERVGVFVDVANLLYSARTLRISVDFGKLLDFLRGNRRLVRAHAYCPTSPQAGDEQMFLQAVKGLGYRITTKNYKTFSSGAKKADLDLDLCMDVVRLVDGRAVDCIVLVSGDSDFMPMLDYCSDHGVRVEVAAFDEAMSATLRQSCDLFVNLSMLEEIRS</sequence>
<dbReference type="Pfam" id="PF01936">
    <property type="entry name" value="NYN"/>
    <property type="match status" value="1"/>
</dbReference>
<feature type="compositionally biased region" description="Basic residues" evidence="1">
    <location>
        <begin position="544"/>
        <end position="553"/>
    </location>
</feature>
<dbReference type="Proteomes" id="UP000597444">
    <property type="component" value="Unassembled WGS sequence"/>
</dbReference>
<name>A0A8J3N450_9CHLR</name>
<keyword evidence="4" id="KW-1185">Reference proteome</keyword>
<feature type="compositionally biased region" description="Low complexity" evidence="1">
    <location>
        <begin position="192"/>
        <end position="203"/>
    </location>
</feature>
<proteinExistence type="predicted"/>
<reference evidence="3" key="1">
    <citation type="submission" date="2020-10" db="EMBL/GenBank/DDBJ databases">
        <title>Taxonomic study of unclassified bacteria belonging to the class Ktedonobacteria.</title>
        <authorList>
            <person name="Yabe S."/>
            <person name="Wang C.M."/>
            <person name="Zheng Y."/>
            <person name="Sakai Y."/>
            <person name="Cavaletti L."/>
            <person name="Monciardini P."/>
            <person name="Donadio S."/>
        </authorList>
    </citation>
    <scope>NUCLEOTIDE SEQUENCE</scope>
    <source>
        <strain evidence="3">ID150040</strain>
    </source>
</reference>
<feature type="compositionally biased region" description="Acidic residues" evidence="1">
    <location>
        <begin position="237"/>
        <end position="246"/>
    </location>
</feature>
<feature type="region of interest" description="Disordered" evidence="1">
    <location>
        <begin position="621"/>
        <end position="671"/>
    </location>
</feature>
<dbReference type="GO" id="GO:0004540">
    <property type="term" value="F:RNA nuclease activity"/>
    <property type="evidence" value="ECO:0007669"/>
    <property type="project" value="InterPro"/>
</dbReference>
<evidence type="ECO:0000313" key="4">
    <source>
        <dbReference type="Proteomes" id="UP000597444"/>
    </source>
</evidence>
<dbReference type="InterPro" id="IPR047140">
    <property type="entry name" value="LabA"/>
</dbReference>
<evidence type="ECO:0000313" key="3">
    <source>
        <dbReference type="EMBL" id="GHO93737.1"/>
    </source>
</evidence>
<protein>
    <recommendedName>
        <fullName evidence="2">NYN domain-containing protein</fullName>
    </recommendedName>
</protein>
<feature type="compositionally biased region" description="Polar residues" evidence="1">
    <location>
        <begin position="418"/>
        <end position="428"/>
    </location>
</feature>
<feature type="compositionally biased region" description="Basic and acidic residues" evidence="1">
    <location>
        <begin position="247"/>
        <end position="278"/>
    </location>
</feature>
<feature type="compositionally biased region" description="Polar residues" evidence="1">
    <location>
        <begin position="19"/>
        <end position="33"/>
    </location>
</feature>
<dbReference type="Gene3D" id="3.40.50.1010">
    <property type="entry name" value="5'-nuclease"/>
    <property type="match status" value="1"/>
</dbReference>
<dbReference type="InterPro" id="IPR021139">
    <property type="entry name" value="NYN"/>
</dbReference>
<gene>
    <name evidence="3" type="ORF">KSF_037850</name>
</gene>
<organism evidence="3 4">
    <name type="scientific">Reticulibacter mediterranei</name>
    <dbReference type="NCBI Taxonomy" id="2778369"/>
    <lineage>
        <taxon>Bacteria</taxon>
        <taxon>Bacillati</taxon>
        <taxon>Chloroflexota</taxon>
        <taxon>Ktedonobacteria</taxon>
        <taxon>Ktedonobacterales</taxon>
        <taxon>Reticulibacteraceae</taxon>
        <taxon>Reticulibacter</taxon>
    </lineage>
</organism>
<dbReference type="CDD" id="cd10911">
    <property type="entry name" value="PIN_LabA"/>
    <property type="match status" value="1"/>
</dbReference>
<feature type="compositionally biased region" description="Low complexity" evidence="1">
    <location>
        <begin position="510"/>
        <end position="520"/>
    </location>
</feature>
<feature type="compositionally biased region" description="Basic and acidic residues" evidence="1">
    <location>
        <begin position="646"/>
        <end position="656"/>
    </location>
</feature>
<feature type="compositionally biased region" description="Low complexity" evidence="1">
    <location>
        <begin position="562"/>
        <end position="578"/>
    </location>
</feature>
<dbReference type="RefSeq" id="WP_220204508.1">
    <property type="nucleotide sequence ID" value="NZ_BNJK01000001.1"/>
</dbReference>
<feature type="region of interest" description="Disordered" evidence="1">
    <location>
        <begin position="233"/>
        <end position="602"/>
    </location>
</feature>
<dbReference type="PANTHER" id="PTHR35458">
    <property type="entry name" value="SLR0755 PROTEIN"/>
    <property type="match status" value="1"/>
</dbReference>
<comment type="caution">
    <text evidence="3">The sequence shown here is derived from an EMBL/GenBank/DDBJ whole genome shotgun (WGS) entry which is preliminary data.</text>
</comment>
<dbReference type="AlphaFoldDB" id="A0A8J3N450"/>
<feature type="compositionally biased region" description="Basic and acidic residues" evidence="1">
    <location>
        <begin position="347"/>
        <end position="362"/>
    </location>
</feature>
<feature type="compositionally biased region" description="Polar residues" evidence="1">
    <location>
        <begin position="364"/>
        <end position="383"/>
    </location>
</feature>
<dbReference type="PANTHER" id="PTHR35458:SF8">
    <property type="entry name" value="SLR0650 PROTEIN"/>
    <property type="match status" value="1"/>
</dbReference>
<accession>A0A8J3N450</accession>
<feature type="region of interest" description="Disordered" evidence="1">
    <location>
        <begin position="1"/>
        <end position="120"/>
    </location>
</feature>